<proteinExistence type="predicted"/>
<accession>A0AC35UFT5</accession>
<name>A0AC35UFT5_9BILA</name>
<sequence length="239" mass="26046">MQVKLLAVVVLSVVFGALNATSPHPPFHLGAVTFADGTCDDSDTKIVQNCFNIYLQFFGLSINPFPSFSNYTTVYDAYLIKRGSAGQSAICRQKNLLSLCLSSLEKDCVNFMGLSSIFGLDPESAYHYNMDYYINVIRNLGNAGLNVTMNSFYCIQAAGINQANNEQACETALLAAGHNSQSCDPYNTYIQCMATVFGNYCGSAVGSWECSGLTYGILKDVPMCQQSFTPCTTSKFLRV</sequence>
<evidence type="ECO:0000313" key="2">
    <source>
        <dbReference type="WBParaSite" id="RSKR_0001097100.1"/>
    </source>
</evidence>
<protein>
    <submittedName>
        <fullName evidence="2">DUF19 domain-containing protein</fullName>
    </submittedName>
</protein>
<dbReference type="WBParaSite" id="RSKR_0001097100.1">
    <property type="protein sequence ID" value="RSKR_0001097100.1"/>
    <property type="gene ID" value="RSKR_0001097100"/>
</dbReference>
<evidence type="ECO:0000313" key="1">
    <source>
        <dbReference type="Proteomes" id="UP000095286"/>
    </source>
</evidence>
<dbReference type="Proteomes" id="UP000095286">
    <property type="component" value="Unplaced"/>
</dbReference>
<reference evidence="2" key="1">
    <citation type="submission" date="2016-11" db="UniProtKB">
        <authorList>
            <consortium name="WormBaseParasite"/>
        </authorList>
    </citation>
    <scope>IDENTIFICATION</scope>
    <source>
        <strain evidence="2">KR3021</strain>
    </source>
</reference>
<organism evidence="1 2">
    <name type="scientific">Rhabditophanes sp. KR3021</name>
    <dbReference type="NCBI Taxonomy" id="114890"/>
    <lineage>
        <taxon>Eukaryota</taxon>
        <taxon>Metazoa</taxon>
        <taxon>Ecdysozoa</taxon>
        <taxon>Nematoda</taxon>
        <taxon>Chromadorea</taxon>
        <taxon>Rhabditida</taxon>
        <taxon>Tylenchina</taxon>
        <taxon>Panagrolaimomorpha</taxon>
        <taxon>Strongyloidoidea</taxon>
        <taxon>Alloionematidae</taxon>
        <taxon>Rhabditophanes</taxon>
    </lineage>
</organism>